<organism evidence="3 4">
    <name type="scientific">Lignipirellula cremea</name>
    <dbReference type="NCBI Taxonomy" id="2528010"/>
    <lineage>
        <taxon>Bacteria</taxon>
        <taxon>Pseudomonadati</taxon>
        <taxon>Planctomycetota</taxon>
        <taxon>Planctomycetia</taxon>
        <taxon>Pirellulales</taxon>
        <taxon>Pirellulaceae</taxon>
        <taxon>Lignipirellula</taxon>
    </lineage>
</organism>
<feature type="transmembrane region" description="Helical" evidence="1">
    <location>
        <begin position="268"/>
        <end position="294"/>
    </location>
</feature>
<feature type="transmembrane region" description="Helical" evidence="1">
    <location>
        <begin position="639"/>
        <end position="660"/>
    </location>
</feature>
<feature type="transmembrane region" description="Helical" evidence="1">
    <location>
        <begin position="349"/>
        <end position="368"/>
    </location>
</feature>
<feature type="transmembrane region" description="Helical" evidence="1">
    <location>
        <begin position="528"/>
        <end position="549"/>
    </location>
</feature>
<accession>A0A518DVW0</accession>
<keyword evidence="1" id="KW-1133">Transmembrane helix</keyword>
<feature type="domain" description="CAAX prenyl protease 2/Lysostaphin resistance protein A-like" evidence="2">
    <location>
        <begin position="575"/>
        <end position="662"/>
    </location>
</feature>
<dbReference type="Pfam" id="PF12679">
    <property type="entry name" value="ABC2_membrane_2"/>
    <property type="match status" value="1"/>
</dbReference>
<feature type="transmembrane region" description="Helical" evidence="1">
    <location>
        <begin position="24"/>
        <end position="43"/>
    </location>
</feature>
<evidence type="ECO:0000313" key="4">
    <source>
        <dbReference type="Proteomes" id="UP000317648"/>
    </source>
</evidence>
<dbReference type="KEGG" id="lcre:Pla8534_37880"/>
<evidence type="ECO:0000256" key="1">
    <source>
        <dbReference type="SAM" id="Phobius"/>
    </source>
</evidence>
<proteinExistence type="predicted"/>
<feature type="transmembrane region" description="Helical" evidence="1">
    <location>
        <begin position="314"/>
        <end position="337"/>
    </location>
</feature>
<dbReference type="InterPro" id="IPR003675">
    <property type="entry name" value="Rce1/LyrA-like_dom"/>
</dbReference>
<feature type="transmembrane region" description="Helical" evidence="1">
    <location>
        <begin position="457"/>
        <end position="477"/>
    </location>
</feature>
<dbReference type="RefSeq" id="WP_145054646.1">
    <property type="nucleotide sequence ID" value="NZ_CP036433.1"/>
</dbReference>
<dbReference type="PANTHER" id="PTHR43471:SF3">
    <property type="entry name" value="ABC TRANSPORTER PERMEASE PROTEIN NATB"/>
    <property type="match status" value="1"/>
</dbReference>
<dbReference type="AlphaFoldDB" id="A0A518DVW0"/>
<dbReference type="PANTHER" id="PTHR43471">
    <property type="entry name" value="ABC TRANSPORTER PERMEASE"/>
    <property type="match status" value="1"/>
</dbReference>
<dbReference type="Pfam" id="PF02517">
    <property type="entry name" value="Rce1-like"/>
    <property type="match status" value="1"/>
</dbReference>
<gene>
    <name evidence="3" type="ORF">Pla8534_37880</name>
</gene>
<sequence>MNWSNVRLIFHRELRDQLRDRRTVFTIAVLPLLLYPLMGMAMLQVSQFRRDHPSQVWLIGAAGLPDDPLLVGGESFAPSVCTDSEAEMLAIKVSPTLPVGLDRLEEMAETAIRNRSVDAIVYFPPNFGAELNRFRFSLKNRDGADEVPLPEPVLFVDSANDKSRMAAERAQSILNRWRAMIVNDSLRESSIPVAAASPFNVVNSDVAHEVSRRAAFWSKVLPFVVLIWALTGAFYPAIDLCAGEKERGTLETLLSSPAGRNEIVMGKLLTIMTFSMTTSLLNMISMGATGSFIFQHMQQASGMSAYQIGPPPLVALGWLVLALIPISALFSALSLAIAAFARSAKEGQYYLMPLMVASLPLMLLPMLPAAELDLGSSLIPVTGVMLLLRSLMEGQFREALPFAPVVVSVTAVCCVLAIRWAIDQFQNESVIFRESERWGLGLWLRHLMRDRDETPTFGEAILCGVLLLLIRFFAGFMAGMPQNWYGFAGVTIVTLVALIATPVLLMTIMLTRSPAKTLNLTWPKWKVLAGAGLLAALLHPAGMAFSHMIHELYPFSGEVAKQLGLINQLVANAPHFWMVLVVMALLPAICEELAFRGFILSGLRHMGHKWAAIVISSLFFGAAHGILQQSMSACLVGMVLGYLVVQTGSLWTGVIFHFVYNSLSLTLGLRGTEVVEALPALSWVLEPSAGAFGYHWAVTLAATFLGVLLLLWFRSLPYQATAEEKLKSALHHQTLQGSH</sequence>
<feature type="transmembrane region" description="Helical" evidence="1">
    <location>
        <begin position="484"/>
        <end position="508"/>
    </location>
</feature>
<keyword evidence="1" id="KW-0472">Membrane</keyword>
<dbReference type="GO" id="GO:0005886">
    <property type="term" value="C:plasma membrane"/>
    <property type="evidence" value="ECO:0007669"/>
    <property type="project" value="UniProtKB-SubCell"/>
</dbReference>
<dbReference type="Proteomes" id="UP000317648">
    <property type="component" value="Chromosome"/>
</dbReference>
<name>A0A518DVW0_9BACT</name>
<keyword evidence="1" id="KW-0812">Transmembrane</keyword>
<dbReference type="GO" id="GO:0140359">
    <property type="term" value="F:ABC-type transporter activity"/>
    <property type="evidence" value="ECO:0007669"/>
    <property type="project" value="InterPro"/>
</dbReference>
<feature type="transmembrane region" description="Helical" evidence="1">
    <location>
        <begin position="693"/>
        <end position="713"/>
    </location>
</feature>
<reference evidence="3 4" key="1">
    <citation type="submission" date="2019-02" db="EMBL/GenBank/DDBJ databases">
        <title>Deep-cultivation of Planctomycetes and their phenomic and genomic characterization uncovers novel biology.</title>
        <authorList>
            <person name="Wiegand S."/>
            <person name="Jogler M."/>
            <person name="Boedeker C."/>
            <person name="Pinto D."/>
            <person name="Vollmers J."/>
            <person name="Rivas-Marin E."/>
            <person name="Kohn T."/>
            <person name="Peeters S.H."/>
            <person name="Heuer A."/>
            <person name="Rast P."/>
            <person name="Oberbeckmann S."/>
            <person name="Bunk B."/>
            <person name="Jeske O."/>
            <person name="Meyerdierks A."/>
            <person name="Storesund J.E."/>
            <person name="Kallscheuer N."/>
            <person name="Luecker S."/>
            <person name="Lage O.M."/>
            <person name="Pohl T."/>
            <person name="Merkel B.J."/>
            <person name="Hornburger P."/>
            <person name="Mueller R.-W."/>
            <person name="Bruemmer F."/>
            <person name="Labrenz M."/>
            <person name="Spormann A.M."/>
            <person name="Op den Camp H."/>
            <person name="Overmann J."/>
            <person name="Amann R."/>
            <person name="Jetten M.S.M."/>
            <person name="Mascher T."/>
            <person name="Medema M.H."/>
            <person name="Devos D.P."/>
            <person name="Kaster A.-K."/>
            <person name="Ovreas L."/>
            <person name="Rohde M."/>
            <person name="Galperin M.Y."/>
            <person name="Jogler C."/>
        </authorList>
    </citation>
    <scope>NUCLEOTIDE SEQUENCE [LARGE SCALE GENOMIC DNA]</scope>
    <source>
        <strain evidence="3 4">Pla85_3_4</strain>
    </source>
</reference>
<dbReference type="GO" id="GO:0004175">
    <property type="term" value="F:endopeptidase activity"/>
    <property type="evidence" value="ECO:0007669"/>
    <property type="project" value="UniProtKB-ARBA"/>
</dbReference>
<feature type="transmembrane region" description="Helical" evidence="1">
    <location>
        <begin position="399"/>
        <end position="422"/>
    </location>
</feature>
<dbReference type="OrthoDB" id="5486437at2"/>
<feature type="transmembrane region" description="Helical" evidence="1">
    <location>
        <begin position="220"/>
        <end position="238"/>
    </location>
</feature>
<evidence type="ECO:0000259" key="2">
    <source>
        <dbReference type="Pfam" id="PF02517"/>
    </source>
</evidence>
<keyword evidence="4" id="KW-1185">Reference proteome</keyword>
<dbReference type="EMBL" id="CP036433">
    <property type="protein sequence ID" value="QDU95969.1"/>
    <property type="molecule type" value="Genomic_DNA"/>
</dbReference>
<feature type="transmembrane region" description="Helical" evidence="1">
    <location>
        <begin position="609"/>
        <end position="627"/>
    </location>
</feature>
<dbReference type="NCBIfam" id="NF041647">
    <property type="entry name" value="ABC_perm_CPBP"/>
    <property type="match status" value="1"/>
</dbReference>
<dbReference type="GO" id="GO:0080120">
    <property type="term" value="P:CAAX-box protein maturation"/>
    <property type="evidence" value="ECO:0007669"/>
    <property type="project" value="UniProtKB-ARBA"/>
</dbReference>
<protein>
    <submittedName>
        <fullName evidence="3">ABC-2 family transporter protein</fullName>
    </submittedName>
</protein>
<evidence type="ECO:0000313" key="3">
    <source>
        <dbReference type="EMBL" id="QDU95969.1"/>
    </source>
</evidence>